<comment type="subunit">
    <text evidence="1">Component of the TIM23 complex.</text>
</comment>
<reference evidence="4" key="1">
    <citation type="submission" date="2021-06" db="EMBL/GenBank/DDBJ databases">
        <authorList>
            <person name="Kallberg Y."/>
            <person name="Tangrot J."/>
            <person name="Rosling A."/>
        </authorList>
    </citation>
    <scope>NUCLEOTIDE SEQUENCE</scope>
    <source>
        <strain evidence="4">IA702</strain>
    </source>
</reference>
<keyword evidence="1" id="KW-0809">Transit peptide</keyword>
<dbReference type="PANTHER" id="PTHR12210">
    <property type="entry name" value="DULLARD PROTEIN PHOSPHATASE"/>
    <property type="match status" value="1"/>
</dbReference>
<feature type="region of interest" description="Disordered" evidence="2">
    <location>
        <begin position="1"/>
        <end position="38"/>
    </location>
</feature>
<evidence type="ECO:0000256" key="2">
    <source>
        <dbReference type="SAM" id="MobiDB-lite"/>
    </source>
</evidence>
<dbReference type="Gene3D" id="3.40.50.1000">
    <property type="entry name" value="HAD superfamily/HAD-like"/>
    <property type="match status" value="1"/>
</dbReference>
<keyword evidence="1" id="KW-0811">Translocation</keyword>
<dbReference type="InterPro" id="IPR023214">
    <property type="entry name" value="HAD_sf"/>
</dbReference>
<protein>
    <recommendedName>
        <fullName evidence="1">Mitochondrial import inner membrane translocase subunit TIM50</fullName>
    </recommendedName>
</protein>
<dbReference type="OrthoDB" id="1711508at2759"/>
<dbReference type="GO" id="GO:0015031">
    <property type="term" value="P:protein transport"/>
    <property type="evidence" value="ECO:0007669"/>
    <property type="project" value="UniProtKB-KW"/>
</dbReference>
<sequence length="309" mass="34534">MSSNEEARTSVKGRGNNDIVIGGDAVDNSDRTSATTAEGTGNAAKVKIYNGPPLIPSSSYLSMCSLESQKLSKSAPKLIILDLNGTLLLRVKPRSIRPRPYLIEFLDYLFSSTFEVMVWSSAMPKNVNLMVETVFPPHYMDRLKAVWNRDSFGLTPKQYGINYLTVKDFELVWKKLNGDSDDEGRHFNTGAAAKKTKWDQTNTIIIDDSTEKTQLQPHNAIHLTKFDSDRFIKGIDCDLINVIPYLDRIRNETNVSYFIKNNPYDPLTAVKPDLSSINIAKTVVDARNVDQLSVANSGKINEKASRKVP</sequence>
<gene>
    <name evidence="4" type="ORF">POCULU_LOCUS9156</name>
</gene>
<name>A0A9N9DHI0_9GLOM</name>
<organism evidence="4 5">
    <name type="scientific">Paraglomus occultum</name>
    <dbReference type="NCBI Taxonomy" id="144539"/>
    <lineage>
        <taxon>Eukaryota</taxon>
        <taxon>Fungi</taxon>
        <taxon>Fungi incertae sedis</taxon>
        <taxon>Mucoromycota</taxon>
        <taxon>Glomeromycotina</taxon>
        <taxon>Glomeromycetes</taxon>
        <taxon>Paraglomerales</taxon>
        <taxon>Paraglomeraceae</taxon>
        <taxon>Paraglomus</taxon>
    </lineage>
</organism>
<keyword evidence="1" id="KW-0653">Protein transport</keyword>
<dbReference type="PROSITE" id="PS50969">
    <property type="entry name" value="FCP1"/>
    <property type="match status" value="1"/>
</dbReference>
<evidence type="ECO:0000313" key="4">
    <source>
        <dbReference type="EMBL" id="CAG8635925.1"/>
    </source>
</evidence>
<dbReference type="InterPro" id="IPR050365">
    <property type="entry name" value="TIM50"/>
</dbReference>
<keyword evidence="5" id="KW-1185">Reference proteome</keyword>
<comment type="caution">
    <text evidence="4">The sequence shown here is derived from an EMBL/GenBank/DDBJ whole genome shotgun (WGS) entry which is preliminary data.</text>
</comment>
<comment type="similarity">
    <text evidence="1">Belongs to the TIM50 family.</text>
</comment>
<dbReference type="SUPFAM" id="SSF56784">
    <property type="entry name" value="HAD-like"/>
    <property type="match status" value="1"/>
</dbReference>
<accession>A0A9N9DHI0</accession>
<feature type="domain" description="FCP1 homology" evidence="3">
    <location>
        <begin position="72"/>
        <end position="249"/>
    </location>
</feature>
<dbReference type="Pfam" id="PF03031">
    <property type="entry name" value="NIF"/>
    <property type="match status" value="1"/>
</dbReference>
<proteinExistence type="inferred from homology"/>
<comment type="function">
    <text evidence="1">Essential component of the TIM23 complex, a complex that mediates the translocation of transit peptide-containing proteins across the mitochondrial inner membrane.</text>
</comment>
<dbReference type="Proteomes" id="UP000789572">
    <property type="component" value="Unassembled WGS sequence"/>
</dbReference>
<keyword evidence="1" id="KW-0496">Mitochondrion</keyword>
<evidence type="ECO:0000256" key="1">
    <source>
        <dbReference type="RuleBase" id="RU365079"/>
    </source>
</evidence>
<dbReference type="InterPro" id="IPR004274">
    <property type="entry name" value="FCP1_dom"/>
</dbReference>
<evidence type="ECO:0000313" key="5">
    <source>
        <dbReference type="Proteomes" id="UP000789572"/>
    </source>
</evidence>
<dbReference type="AlphaFoldDB" id="A0A9N9DHI0"/>
<dbReference type="EMBL" id="CAJVPJ010003148">
    <property type="protein sequence ID" value="CAG8635925.1"/>
    <property type="molecule type" value="Genomic_DNA"/>
</dbReference>
<dbReference type="InterPro" id="IPR036412">
    <property type="entry name" value="HAD-like_sf"/>
</dbReference>
<dbReference type="GO" id="GO:0005744">
    <property type="term" value="C:TIM23 mitochondrial import inner membrane translocase complex"/>
    <property type="evidence" value="ECO:0007669"/>
    <property type="project" value="UniProtKB-UniRule"/>
</dbReference>
<keyword evidence="1" id="KW-0813">Transport</keyword>
<dbReference type="SMART" id="SM00577">
    <property type="entry name" value="CPDc"/>
    <property type="match status" value="1"/>
</dbReference>
<evidence type="ECO:0000259" key="3">
    <source>
        <dbReference type="PROSITE" id="PS50969"/>
    </source>
</evidence>
<comment type="subcellular location">
    <subcellularLocation>
        <location evidence="1">Mitochondrion inner membrane</location>
        <topology evidence="1">Single-pass membrane protein</topology>
    </subcellularLocation>
</comment>